<evidence type="ECO:0000313" key="2">
    <source>
        <dbReference type="EMBL" id="MDN4532131.1"/>
    </source>
</evidence>
<reference evidence="3 4" key="1">
    <citation type="submission" date="2017-08" db="EMBL/GenBank/DDBJ databases">
        <title>Draft genome sequences of 64 type strains of genus Staph aureus.</title>
        <authorList>
            <person name="Cole K."/>
            <person name="Golubchik T."/>
            <person name="Russell J."/>
            <person name="Foster D."/>
            <person name="Llewelyn M."/>
            <person name="Wilson D."/>
            <person name="Crook D."/>
            <person name="Paul J."/>
        </authorList>
    </citation>
    <scope>NUCLEOTIDE SEQUENCE [LARGE SCALE GENOMIC DNA]</scope>
    <source>
        <strain evidence="3 4">NCTC 12101</strain>
    </source>
</reference>
<evidence type="ECO:0000313" key="4">
    <source>
        <dbReference type="Proteomes" id="UP000242470"/>
    </source>
</evidence>
<reference evidence="2" key="2">
    <citation type="submission" date="2023-07" db="EMBL/GenBank/DDBJ databases">
        <title>Evaluation of the beneficial properties of pineapple isolates.</title>
        <authorList>
            <person name="Adefiranye O."/>
        </authorList>
    </citation>
    <scope>NUCLEOTIDE SEQUENCE</scope>
    <source>
        <strain evidence="2">PAPLE_T1</strain>
    </source>
</reference>
<dbReference type="PANTHER" id="PTHR33990">
    <property type="entry name" value="PROTEIN YJDN-RELATED"/>
    <property type="match status" value="1"/>
</dbReference>
<dbReference type="AlphaFoldDB" id="A0AAP8PRR7"/>
<evidence type="ECO:0000259" key="1">
    <source>
        <dbReference type="Pfam" id="PF00903"/>
    </source>
</evidence>
<sequence>MESIQYFNFQKSLAALNFYEKYLGATNIKRIGGDSDMFKYLPEAYQVDEDFTFHASFEIMGQTFFCSDTMKNKRIDNSGANVTFTFDYENETERKKAIDFFNEAVEGGCEAAIPLAPTAWSKLYGLFNDPFGVTWMINAN</sequence>
<dbReference type="PANTHER" id="PTHR33990:SF5">
    <property type="entry name" value="PHNB-LIKE DOMAIN-CONTAINING PROTEIN"/>
    <property type="match status" value="1"/>
</dbReference>
<protein>
    <submittedName>
        <fullName evidence="3">VOC family protein</fullName>
    </submittedName>
</protein>
<accession>A0AAP8PRR7</accession>
<evidence type="ECO:0000313" key="3">
    <source>
        <dbReference type="EMBL" id="PNZ68742.1"/>
    </source>
</evidence>
<proteinExistence type="predicted"/>
<dbReference type="EMBL" id="PPQW01000010">
    <property type="protein sequence ID" value="PNZ68742.1"/>
    <property type="molecule type" value="Genomic_DNA"/>
</dbReference>
<dbReference type="InterPro" id="IPR029068">
    <property type="entry name" value="Glyas_Bleomycin-R_OHBP_Dase"/>
</dbReference>
<dbReference type="Proteomes" id="UP001171687">
    <property type="component" value="Unassembled WGS sequence"/>
</dbReference>
<dbReference type="EMBL" id="JAUHQC010000003">
    <property type="protein sequence ID" value="MDN4532131.1"/>
    <property type="molecule type" value="Genomic_DNA"/>
</dbReference>
<organism evidence="3 4">
    <name type="scientific">Staphylococcus auricularis</name>
    <dbReference type="NCBI Taxonomy" id="29379"/>
    <lineage>
        <taxon>Bacteria</taxon>
        <taxon>Bacillati</taxon>
        <taxon>Bacillota</taxon>
        <taxon>Bacilli</taxon>
        <taxon>Bacillales</taxon>
        <taxon>Staphylococcaceae</taxon>
        <taxon>Staphylococcus</taxon>
    </lineage>
</organism>
<dbReference type="Pfam" id="PF00903">
    <property type="entry name" value="Glyoxalase"/>
    <property type="match status" value="1"/>
</dbReference>
<dbReference type="Gene3D" id="3.10.180.10">
    <property type="entry name" value="2,3-Dihydroxybiphenyl 1,2-Dioxygenase, domain 1"/>
    <property type="match status" value="1"/>
</dbReference>
<dbReference type="Proteomes" id="UP000242470">
    <property type="component" value="Unassembled WGS sequence"/>
</dbReference>
<name>A0AAP8PRR7_9STAP</name>
<dbReference type="InterPro" id="IPR004360">
    <property type="entry name" value="Glyas_Fos-R_dOase_dom"/>
</dbReference>
<dbReference type="RefSeq" id="WP_059107645.1">
    <property type="nucleotide sequence ID" value="NZ_AP024589.1"/>
</dbReference>
<feature type="domain" description="Glyoxalase/fosfomycin resistance/dioxygenase" evidence="1">
    <location>
        <begin position="14"/>
        <end position="137"/>
    </location>
</feature>
<gene>
    <name evidence="3" type="ORF">CD158_02750</name>
    <name evidence="2" type="ORF">QYH67_00685</name>
</gene>
<dbReference type="SUPFAM" id="SSF54593">
    <property type="entry name" value="Glyoxalase/Bleomycin resistance protein/Dihydroxybiphenyl dioxygenase"/>
    <property type="match status" value="1"/>
</dbReference>
<dbReference type="GeneID" id="64981741"/>
<comment type="caution">
    <text evidence="3">The sequence shown here is derived from an EMBL/GenBank/DDBJ whole genome shotgun (WGS) entry which is preliminary data.</text>
</comment>